<keyword evidence="3" id="KW-1185">Reference proteome</keyword>
<dbReference type="InterPro" id="IPR013726">
    <property type="entry name" value="Mitofissin"/>
</dbReference>
<dbReference type="Pfam" id="PF08520">
    <property type="entry name" value="Mitofissin"/>
    <property type="match status" value="1"/>
</dbReference>
<sequence length="114" mass="12471">MGLFTSLLSIGVDAAIVSTGLAGIRRYTGFSVRGVANMIKNEKIKNAAVVYLNSGEYIFDKSVDIVNSYISDSKKNEPSESTPSTTTTTTEPYKKAYKLDPQNKSKEDHSIKVE</sequence>
<protein>
    <submittedName>
        <fullName evidence="2">Uncharacterized protein</fullName>
    </submittedName>
</protein>
<dbReference type="InParanoid" id="D3AYJ2"/>
<proteinExistence type="predicted"/>
<dbReference type="AlphaFoldDB" id="D3AYJ2"/>
<accession>D3AYJ2</accession>
<evidence type="ECO:0000313" key="2">
    <source>
        <dbReference type="EMBL" id="EFA86019.1"/>
    </source>
</evidence>
<name>D3AYJ2_HETP5</name>
<dbReference type="PANTHER" id="PTHR28075">
    <property type="entry name" value="CHROMOSOME 16, WHOLE GENOME SHOTGUN SEQUENCE"/>
    <property type="match status" value="1"/>
</dbReference>
<dbReference type="Proteomes" id="UP000001396">
    <property type="component" value="Unassembled WGS sequence"/>
</dbReference>
<comment type="caution">
    <text evidence="2">The sequence shown here is derived from an EMBL/GenBank/DDBJ whole genome shotgun (WGS) entry which is preliminary data.</text>
</comment>
<dbReference type="PANTHER" id="PTHR28075:SF1">
    <property type="entry name" value="DUF1748-DOMAIN-CONTAINING PROTEIN"/>
    <property type="match status" value="1"/>
</dbReference>
<organism evidence="2 3">
    <name type="scientific">Heterostelium pallidum (strain ATCC 26659 / Pp 5 / PN500)</name>
    <name type="common">Cellular slime mold</name>
    <name type="synonym">Polysphondylium pallidum</name>
    <dbReference type="NCBI Taxonomy" id="670386"/>
    <lineage>
        <taxon>Eukaryota</taxon>
        <taxon>Amoebozoa</taxon>
        <taxon>Evosea</taxon>
        <taxon>Eumycetozoa</taxon>
        <taxon>Dictyostelia</taxon>
        <taxon>Acytosteliales</taxon>
        <taxon>Acytosteliaceae</taxon>
        <taxon>Heterostelium</taxon>
    </lineage>
</organism>
<evidence type="ECO:0000313" key="3">
    <source>
        <dbReference type="Proteomes" id="UP000001396"/>
    </source>
</evidence>
<evidence type="ECO:0000256" key="1">
    <source>
        <dbReference type="SAM" id="MobiDB-lite"/>
    </source>
</evidence>
<dbReference type="GO" id="GO:0005737">
    <property type="term" value="C:cytoplasm"/>
    <property type="evidence" value="ECO:0007669"/>
    <property type="project" value="TreeGrafter"/>
</dbReference>
<dbReference type="RefSeq" id="XP_020438125.1">
    <property type="nucleotide sequence ID" value="XM_020572267.1"/>
</dbReference>
<feature type="region of interest" description="Disordered" evidence="1">
    <location>
        <begin position="71"/>
        <end position="114"/>
    </location>
</feature>
<dbReference type="GeneID" id="31356782"/>
<feature type="compositionally biased region" description="Low complexity" evidence="1">
    <location>
        <begin position="79"/>
        <end position="91"/>
    </location>
</feature>
<dbReference type="EMBL" id="ADBJ01000004">
    <property type="protein sequence ID" value="EFA86019.1"/>
    <property type="molecule type" value="Genomic_DNA"/>
</dbReference>
<gene>
    <name evidence="2" type="ORF">PPL_01252</name>
</gene>
<reference evidence="2 3" key="1">
    <citation type="journal article" date="2011" name="Genome Res.">
        <title>Phylogeny-wide analysis of social amoeba genomes highlights ancient origins for complex intercellular communication.</title>
        <authorList>
            <person name="Heidel A.J."/>
            <person name="Lawal H.M."/>
            <person name="Felder M."/>
            <person name="Schilde C."/>
            <person name="Helps N.R."/>
            <person name="Tunggal B."/>
            <person name="Rivero F."/>
            <person name="John U."/>
            <person name="Schleicher M."/>
            <person name="Eichinger L."/>
            <person name="Platzer M."/>
            <person name="Noegel A.A."/>
            <person name="Schaap P."/>
            <person name="Gloeckner G."/>
        </authorList>
    </citation>
    <scope>NUCLEOTIDE SEQUENCE [LARGE SCALE GENOMIC DNA]</scope>
    <source>
        <strain evidence="3">ATCC 26659 / Pp 5 / PN500</strain>
    </source>
</reference>
<feature type="compositionally biased region" description="Basic and acidic residues" evidence="1">
    <location>
        <begin position="92"/>
        <end position="114"/>
    </location>
</feature>